<reference evidence="8 9" key="1">
    <citation type="journal article" date="2011" name="Stand. Genomic Sci.">
        <title>Complete genome sequence of Desulfobulbus propionicus type strain (1pr3).</title>
        <authorList>
            <person name="Pagani I."/>
            <person name="Lapidus A."/>
            <person name="Nolan M."/>
            <person name="Lucas S."/>
            <person name="Hammon N."/>
            <person name="Deshpande S."/>
            <person name="Cheng J.F."/>
            <person name="Chertkov O."/>
            <person name="Davenport K."/>
            <person name="Tapia R."/>
            <person name="Han C."/>
            <person name="Goodwin L."/>
            <person name="Pitluck S."/>
            <person name="Liolios K."/>
            <person name="Mavromatis K."/>
            <person name="Ivanova N."/>
            <person name="Mikhailova N."/>
            <person name="Pati A."/>
            <person name="Chen A."/>
            <person name="Palaniappan K."/>
            <person name="Land M."/>
            <person name="Hauser L."/>
            <person name="Chang Y.J."/>
            <person name="Jeffries C.D."/>
            <person name="Detter J.C."/>
            <person name="Brambilla E."/>
            <person name="Kannan K.P."/>
            <person name="Djao O.D."/>
            <person name="Rohde M."/>
            <person name="Pukall R."/>
            <person name="Spring S."/>
            <person name="Goker M."/>
            <person name="Sikorski J."/>
            <person name="Woyke T."/>
            <person name="Bristow J."/>
            <person name="Eisen J.A."/>
            <person name="Markowitz V."/>
            <person name="Hugenholtz P."/>
            <person name="Kyrpides N.C."/>
            <person name="Klenk H.P."/>
        </authorList>
    </citation>
    <scope>NUCLEOTIDE SEQUENCE [LARGE SCALE GENOMIC DNA]</scope>
    <source>
        <strain evidence="9">ATCC 33891 / DSM 2032 / 1pr3</strain>
    </source>
</reference>
<dbReference type="SUPFAM" id="SSF117143">
    <property type="entry name" value="Flagellar hook protein flgE"/>
    <property type="match status" value="1"/>
</dbReference>
<dbReference type="RefSeq" id="WP_015724927.1">
    <property type="nucleotide sequence ID" value="NC_014972.1"/>
</dbReference>
<dbReference type="InterPro" id="IPR001444">
    <property type="entry name" value="Flag_bb_rod_N"/>
</dbReference>
<dbReference type="GO" id="GO:0071978">
    <property type="term" value="P:bacterial-type flagellum-dependent swarming motility"/>
    <property type="evidence" value="ECO:0007669"/>
    <property type="project" value="TreeGrafter"/>
</dbReference>
<dbReference type="NCBIfam" id="TIGR02490">
    <property type="entry name" value="flgF"/>
    <property type="match status" value="1"/>
</dbReference>
<protein>
    <submittedName>
        <fullName evidence="8">Flagellar hook-basal body protein</fullName>
    </submittedName>
</protein>
<feature type="domain" description="Flagellar hook protein FlgE/F/G-like D1" evidence="7">
    <location>
        <begin position="84"/>
        <end position="151"/>
    </location>
</feature>
<organism evidence="8 9">
    <name type="scientific">Desulfobulbus propionicus (strain ATCC 33891 / DSM 2032 / VKM B-1956 / 1pr3)</name>
    <dbReference type="NCBI Taxonomy" id="577650"/>
    <lineage>
        <taxon>Bacteria</taxon>
        <taxon>Pseudomonadati</taxon>
        <taxon>Thermodesulfobacteriota</taxon>
        <taxon>Desulfobulbia</taxon>
        <taxon>Desulfobulbales</taxon>
        <taxon>Desulfobulbaceae</taxon>
        <taxon>Desulfobulbus</taxon>
    </lineage>
</organism>
<evidence type="ECO:0000259" key="5">
    <source>
        <dbReference type="Pfam" id="PF00460"/>
    </source>
</evidence>
<proteinExistence type="inferred from homology"/>
<evidence type="ECO:0000259" key="6">
    <source>
        <dbReference type="Pfam" id="PF06429"/>
    </source>
</evidence>
<gene>
    <name evidence="8" type="ordered locus">Despr_2245</name>
</gene>
<dbReference type="Pfam" id="PF06429">
    <property type="entry name" value="Flg_bbr_C"/>
    <property type="match status" value="1"/>
</dbReference>
<keyword evidence="9" id="KW-1185">Reference proteome</keyword>
<feature type="domain" description="Flagellar basal-body/hook protein C-terminal" evidence="6">
    <location>
        <begin position="196"/>
        <end position="232"/>
    </location>
</feature>
<evidence type="ECO:0000313" key="8">
    <source>
        <dbReference type="EMBL" id="ADW18389.1"/>
    </source>
</evidence>
<dbReference type="InterPro" id="IPR010930">
    <property type="entry name" value="Flg_bb/hook_C_dom"/>
</dbReference>
<comment type="subcellular location">
    <subcellularLocation>
        <location evidence="1 4">Bacterial flagellum basal body</location>
    </subcellularLocation>
</comment>
<dbReference type="InterPro" id="IPR020013">
    <property type="entry name" value="Flagellar_FlgE/F/G"/>
</dbReference>
<accession>A0A7U3YN22</accession>
<keyword evidence="8" id="KW-0966">Cell projection</keyword>
<evidence type="ECO:0000259" key="7">
    <source>
        <dbReference type="Pfam" id="PF22692"/>
    </source>
</evidence>
<dbReference type="Pfam" id="PF22692">
    <property type="entry name" value="LlgE_F_G_D1"/>
    <property type="match status" value="1"/>
</dbReference>
<evidence type="ECO:0000313" key="9">
    <source>
        <dbReference type="Proteomes" id="UP000006365"/>
    </source>
</evidence>
<dbReference type="PANTHER" id="PTHR30435">
    <property type="entry name" value="FLAGELLAR PROTEIN"/>
    <property type="match status" value="1"/>
</dbReference>
<name>A0A7U3YN22_DESPD</name>
<feature type="domain" description="Flagellar basal body rod protein N-terminal" evidence="5">
    <location>
        <begin position="6"/>
        <end position="35"/>
    </location>
</feature>
<dbReference type="Pfam" id="PF00460">
    <property type="entry name" value="Flg_bb_rod"/>
    <property type="match status" value="1"/>
</dbReference>
<sequence>MGSGKYSALSGAVAREQAMSNVAANLANVSTTGFKKDRISFAAILRGAQQASDARGINFARIRKIGVDFSQGGMQPTDRPLDVAIDGPGFFKVRKGGETFYTRSGRLMLDDNGMVKTEDGLNVLGAGNEPLQIDTALGKDIVIAESGDISVAGTLTGNRIQVFAVPDQDKLKKAGNALYALEEGGDQPLADYRVLQGSLETSNVNMIEEMTAMVDTQRTFEAHLKALESYSKLGEKQDELGSVS</sequence>
<evidence type="ECO:0000256" key="3">
    <source>
        <dbReference type="ARBA" id="ARBA00023143"/>
    </source>
</evidence>
<keyword evidence="8" id="KW-0282">Flagellum</keyword>
<dbReference type="NCBIfam" id="TIGR03506">
    <property type="entry name" value="FlgEFG_subfam"/>
    <property type="match status" value="1"/>
</dbReference>
<keyword evidence="3 4" id="KW-0975">Bacterial flagellum</keyword>
<dbReference type="Proteomes" id="UP000006365">
    <property type="component" value="Chromosome"/>
</dbReference>
<dbReference type="InterPro" id="IPR012836">
    <property type="entry name" value="FlgF"/>
</dbReference>
<evidence type="ECO:0000256" key="2">
    <source>
        <dbReference type="ARBA" id="ARBA00009677"/>
    </source>
</evidence>
<evidence type="ECO:0000256" key="1">
    <source>
        <dbReference type="ARBA" id="ARBA00004117"/>
    </source>
</evidence>
<dbReference type="PANTHER" id="PTHR30435:SF19">
    <property type="entry name" value="FLAGELLAR BASAL-BODY ROD PROTEIN FLGG"/>
    <property type="match status" value="1"/>
</dbReference>
<dbReference type="EMBL" id="CP002364">
    <property type="protein sequence ID" value="ADW18389.1"/>
    <property type="molecule type" value="Genomic_DNA"/>
</dbReference>
<comment type="similarity">
    <text evidence="2 4">Belongs to the flagella basal body rod proteins family.</text>
</comment>
<evidence type="ECO:0000256" key="4">
    <source>
        <dbReference type="RuleBase" id="RU362116"/>
    </source>
</evidence>
<dbReference type="KEGG" id="dpr:Despr_2245"/>
<dbReference type="InterPro" id="IPR037925">
    <property type="entry name" value="FlgE/F/G-like"/>
</dbReference>
<keyword evidence="8" id="KW-0969">Cilium</keyword>
<dbReference type="InterPro" id="IPR053967">
    <property type="entry name" value="LlgE_F_G-like_D1"/>
</dbReference>
<dbReference type="GO" id="GO:0030694">
    <property type="term" value="C:bacterial-type flagellum basal body, rod"/>
    <property type="evidence" value="ECO:0007669"/>
    <property type="project" value="InterPro"/>
</dbReference>
<dbReference type="AlphaFoldDB" id="A0A7U3YN22"/>